<dbReference type="SUPFAM" id="SSF56925">
    <property type="entry name" value="OMPA-like"/>
    <property type="match status" value="1"/>
</dbReference>
<feature type="chain" id="PRO_5047266538" evidence="1">
    <location>
        <begin position="27"/>
        <end position="252"/>
    </location>
</feature>
<keyword evidence="4" id="KW-1185">Reference proteome</keyword>
<accession>A0ABW5IIM4</accession>
<dbReference type="Pfam" id="PF19573">
    <property type="entry name" value="DUF6089"/>
    <property type="match status" value="1"/>
</dbReference>
<gene>
    <name evidence="3" type="ORF">ACFSRY_06425</name>
</gene>
<evidence type="ECO:0000313" key="3">
    <source>
        <dbReference type="EMBL" id="MFD2513494.1"/>
    </source>
</evidence>
<dbReference type="Proteomes" id="UP001597544">
    <property type="component" value="Unassembled WGS sequence"/>
</dbReference>
<name>A0ABW5IIM4_9BACT</name>
<dbReference type="Gene3D" id="2.40.160.20">
    <property type="match status" value="1"/>
</dbReference>
<sequence length="252" mass="27505">MKLSLRCKRGLFLAVVGLSMCFVAKAQNSKFEVGAHGSAFIYQGDLTPSALGSIETTRGGFGVFGSVKMVGPLALRINLAKGSLSGDDSKYANPSWRRERNFKFNTPVTEVSAQVVWNIVNVGNFIRNVNLTPYVLGGFGNTRLNIERDFSETQFKQSAGLDEDLAHPLPNNIPVALAGGGLRYAVSPTLSVNAEASYRFASFTDYLDGFSKSGNPDKDDHYYITSLGLIYSIPQSKGNRNRRKKPTCPAYQ</sequence>
<dbReference type="EMBL" id="JBHULU010000009">
    <property type="protein sequence ID" value="MFD2513494.1"/>
    <property type="molecule type" value="Genomic_DNA"/>
</dbReference>
<evidence type="ECO:0000259" key="2">
    <source>
        <dbReference type="Pfam" id="PF19573"/>
    </source>
</evidence>
<dbReference type="InterPro" id="IPR045743">
    <property type="entry name" value="DUF6089"/>
</dbReference>
<comment type="caution">
    <text evidence="3">The sequence shown here is derived from an EMBL/GenBank/DDBJ whole genome shotgun (WGS) entry which is preliminary data.</text>
</comment>
<protein>
    <submittedName>
        <fullName evidence="3">Outer membrane protein</fullName>
    </submittedName>
</protein>
<keyword evidence="1" id="KW-0732">Signal</keyword>
<organism evidence="3 4">
    <name type="scientific">Pontibacter locisalis</name>
    <dbReference type="NCBI Taxonomy" id="1719035"/>
    <lineage>
        <taxon>Bacteria</taxon>
        <taxon>Pseudomonadati</taxon>
        <taxon>Bacteroidota</taxon>
        <taxon>Cytophagia</taxon>
        <taxon>Cytophagales</taxon>
        <taxon>Hymenobacteraceae</taxon>
        <taxon>Pontibacter</taxon>
    </lineage>
</organism>
<feature type="domain" description="DUF6089" evidence="2">
    <location>
        <begin position="11"/>
        <end position="226"/>
    </location>
</feature>
<proteinExistence type="predicted"/>
<reference evidence="4" key="1">
    <citation type="journal article" date="2019" name="Int. J. Syst. Evol. Microbiol.">
        <title>The Global Catalogue of Microorganisms (GCM) 10K type strain sequencing project: providing services to taxonomists for standard genome sequencing and annotation.</title>
        <authorList>
            <consortium name="The Broad Institute Genomics Platform"/>
            <consortium name="The Broad Institute Genome Sequencing Center for Infectious Disease"/>
            <person name="Wu L."/>
            <person name="Ma J."/>
        </authorList>
    </citation>
    <scope>NUCLEOTIDE SEQUENCE [LARGE SCALE GENOMIC DNA]</scope>
    <source>
        <strain evidence="4">KCTC 42498</strain>
    </source>
</reference>
<feature type="signal peptide" evidence="1">
    <location>
        <begin position="1"/>
        <end position="26"/>
    </location>
</feature>
<dbReference type="InterPro" id="IPR011250">
    <property type="entry name" value="OMP/PagP_B-barrel"/>
</dbReference>
<evidence type="ECO:0000256" key="1">
    <source>
        <dbReference type="SAM" id="SignalP"/>
    </source>
</evidence>
<evidence type="ECO:0000313" key="4">
    <source>
        <dbReference type="Proteomes" id="UP001597544"/>
    </source>
</evidence>
<dbReference type="RefSeq" id="WP_377504212.1">
    <property type="nucleotide sequence ID" value="NZ_JBHULU010000009.1"/>
</dbReference>